<feature type="transmembrane region" description="Helical" evidence="2">
    <location>
        <begin position="39"/>
        <end position="58"/>
    </location>
</feature>
<dbReference type="OrthoDB" id="3728408at2"/>
<accession>A0A1H1XWL0</accession>
<evidence type="ECO:0000256" key="1">
    <source>
        <dbReference type="SAM" id="MobiDB-lite"/>
    </source>
</evidence>
<feature type="compositionally biased region" description="Low complexity" evidence="1">
    <location>
        <begin position="117"/>
        <end position="132"/>
    </location>
</feature>
<proteinExistence type="predicted"/>
<dbReference type="RefSeq" id="WP_091527412.1">
    <property type="nucleotide sequence ID" value="NZ_LT629772.1"/>
</dbReference>
<sequence length="157" mass="16555">MPQADAVLLPICVAIALIGVILAGLAWRRGRKGRVLQAAALVIIPFGLYLTGFLRVLWDAVVDIVRWAFRLVISPSLWIGVSLIGLCVVLFVIGLLVNRFGADPKPKEKPVKGGAAGAKPAVGAPKAAGAAKSGKQQPESDPEMDEIEALLKSRGIE</sequence>
<dbReference type="Proteomes" id="UP000199103">
    <property type="component" value="Chromosome I"/>
</dbReference>
<evidence type="ECO:0000313" key="4">
    <source>
        <dbReference type="Proteomes" id="UP000199103"/>
    </source>
</evidence>
<keyword evidence="2" id="KW-0812">Transmembrane</keyword>
<evidence type="ECO:0000256" key="2">
    <source>
        <dbReference type="SAM" id="Phobius"/>
    </source>
</evidence>
<reference evidence="3 4" key="1">
    <citation type="submission" date="2016-10" db="EMBL/GenBank/DDBJ databases">
        <authorList>
            <person name="de Groot N.N."/>
        </authorList>
    </citation>
    <scope>NUCLEOTIDE SEQUENCE [LARGE SCALE GENOMIC DNA]</scope>
    <source>
        <strain evidence="3 4">DSM 21800</strain>
    </source>
</reference>
<keyword evidence="2" id="KW-0472">Membrane</keyword>
<dbReference type="EMBL" id="LT629772">
    <property type="protein sequence ID" value="SDT13515.1"/>
    <property type="molecule type" value="Genomic_DNA"/>
</dbReference>
<keyword evidence="4" id="KW-1185">Reference proteome</keyword>
<evidence type="ECO:0008006" key="5">
    <source>
        <dbReference type="Google" id="ProtNLM"/>
    </source>
</evidence>
<feature type="compositionally biased region" description="Basic and acidic residues" evidence="1">
    <location>
        <begin position="102"/>
        <end position="111"/>
    </location>
</feature>
<feature type="region of interest" description="Disordered" evidence="1">
    <location>
        <begin position="102"/>
        <end position="144"/>
    </location>
</feature>
<gene>
    <name evidence="3" type="ORF">SAMN04489812_4274</name>
</gene>
<keyword evidence="2" id="KW-1133">Transmembrane helix</keyword>
<organism evidence="3 4">
    <name type="scientific">Microlunatus soli</name>
    <dbReference type="NCBI Taxonomy" id="630515"/>
    <lineage>
        <taxon>Bacteria</taxon>
        <taxon>Bacillati</taxon>
        <taxon>Actinomycetota</taxon>
        <taxon>Actinomycetes</taxon>
        <taxon>Propionibacteriales</taxon>
        <taxon>Propionibacteriaceae</taxon>
        <taxon>Microlunatus</taxon>
    </lineage>
</organism>
<protein>
    <recommendedName>
        <fullName evidence="5">Cellulose synthase</fullName>
    </recommendedName>
</protein>
<feature type="transmembrane region" description="Helical" evidence="2">
    <location>
        <begin position="78"/>
        <end position="97"/>
    </location>
</feature>
<dbReference type="STRING" id="630515.SAMN04489812_4274"/>
<feature type="transmembrane region" description="Helical" evidence="2">
    <location>
        <begin position="6"/>
        <end position="27"/>
    </location>
</feature>
<evidence type="ECO:0000313" key="3">
    <source>
        <dbReference type="EMBL" id="SDT13515.1"/>
    </source>
</evidence>
<name>A0A1H1XWL0_9ACTN</name>
<dbReference type="AlphaFoldDB" id="A0A1H1XWL0"/>